<reference evidence="3 4" key="1">
    <citation type="submission" date="2019-03" db="EMBL/GenBank/DDBJ databases">
        <title>Flavobacterium AR-3-4 sp. nov. isolated from arctic soil.</title>
        <authorList>
            <person name="Chaudhary D.K."/>
        </authorList>
    </citation>
    <scope>NUCLEOTIDE SEQUENCE [LARGE SCALE GENOMIC DNA]</scope>
    <source>
        <strain evidence="3 4">AR-3-4</strain>
    </source>
</reference>
<proteinExistence type="predicted"/>
<evidence type="ECO:0000259" key="2">
    <source>
        <dbReference type="Pfam" id="PF03713"/>
    </source>
</evidence>
<dbReference type="PANTHER" id="PTHR36933">
    <property type="entry name" value="SLL0788 PROTEIN"/>
    <property type="match status" value="1"/>
</dbReference>
<feature type="signal peptide" evidence="1">
    <location>
        <begin position="1"/>
        <end position="20"/>
    </location>
</feature>
<dbReference type="AlphaFoldDB" id="A0A4R5CBK1"/>
<dbReference type="PANTHER" id="PTHR36933:SF1">
    <property type="entry name" value="SLL0788 PROTEIN"/>
    <property type="match status" value="1"/>
</dbReference>
<dbReference type="InterPro" id="IPR005183">
    <property type="entry name" value="DUF305_CopM-like"/>
</dbReference>
<dbReference type="Pfam" id="PF03713">
    <property type="entry name" value="DUF305"/>
    <property type="match status" value="1"/>
</dbReference>
<organism evidence="3 4">
    <name type="scientific">Flavobacterium cellulosilyticum</name>
    <dbReference type="NCBI Taxonomy" id="2541731"/>
    <lineage>
        <taxon>Bacteria</taxon>
        <taxon>Pseudomonadati</taxon>
        <taxon>Bacteroidota</taxon>
        <taxon>Flavobacteriia</taxon>
        <taxon>Flavobacteriales</taxon>
        <taxon>Flavobacteriaceae</taxon>
        <taxon>Flavobacterium</taxon>
    </lineage>
</organism>
<evidence type="ECO:0000313" key="4">
    <source>
        <dbReference type="Proteomes" id="UP000295479"/>
    </source>
</evidence>
<name>A0A4R5CBK1_9FLAO</name>
<gene>
    <name evidence="3" type="ORF">E0F76_11645</name>
</gene>
<keyword evidence="1" id="KW-0732">Signal</keyword>
<evidence type="ECO:0000313" key="3">
    <source>
        <dbReference type="EMBL" id="TDD96146.1"/>
    </source>
</evidence>
<dbReference type="Proteomes" id="UP000295479">
    <property type="component" value="Unassembled WGS sequence"/>
</dbReference>
<dbReference type="EMBL" id="SMFK01000007">
    <property type="protein sequence ID" value="TDD96146.1"/>
    <property type="molecule type" value="Genomic_DNA"/>
</dbReference>
<keyword evidence="4" id="KW-1185">Reference proteome</keyword>
<evidence type="ECO:0000256" key="1">
    <source>
        <dbReference type="SAM" id="SignalP"/>
    </source>
</evidence>
<sequence>MKTKIILLLFFQLAVSSLYAQHNELEMKKHSSSDTLSQSKYAKEYSKIMIEMHTKMSSVATTMNDDLDFLKEMIPHHQGAIDMAKAILQGTKDKRIQNLALGIITEQQNEINIMKQLISDIELKSKQHEN</sequence>
<protein>
    <submittedName>
        <fullName evidence="3">DUF305 domain-containing protein</fullName>
    </submittedName>
</protein>
<dbReference type="Gene3D" id="1.20.1260.10">
    <property type="match status" value="1"/>
</dbReference>
<dbReference type="RefSeq" id="WP_132005973.1">
    <property type="nucleotide sequence ID" value="NZ_SMFK01000007.1"/>
</dbReference>
<dbReference type="InterPro" id="IPR012347">
    <property type="entry name" value="Ferritin-like"/>
</dbReference>
<accession>A0A4R5CBK1</accession>
<feature type="domain" description="DUF305" evidence="2">
    <location>
        <begin position="17"/>
        <end position="117"/>
    </location>
</feature>
<comment type="caution">
    <text evidence="3">The sequence shown here is derived from an EMBL/GenBank/DDBJ whole genome shotgun (WGS) entry which is preliminary data.</text>
</comment>
<feature type="chain" id="PRO_5020302157" evidence="1">
    <location>
        <begin position="21"/>
        <end position="130"/>
    </location>
</feature>
<dbReference type="OrthoDB" id="8603558at2"/>